<evidence type="ECO:0000259" key="1">
    <source>
        <dbReference type="Pfam" id="PF04536"/>
    </source>
</evidence>
<evidence type="ECO:0000313" key="3">
    <source>
        <dbReference type="Proteomes" id="UP001597118"/>
    </source>
</evidence>
<feature type="domain" description="TPM" evidence="1">
    <location>
        <begin position="3"/>
        <end position="116"/>
    </location>
</feature>
<keyword evidence="3" id="KW-1185">Reference proteome</keyword>
<dbReference type="RefSeq" id="WP_379661831.1">
    <property type="nucleotide sequence ID" value="NZ_JBHUDG010000004.1"/>
</dbReference>
<dbReference type="EMBL" id="JBHUDG010000004">
    <property type="protein sequence ID" value="MFD1629452.1"/>
    <property type="molecule type" value="Genomic_DNA"/>
</dbReference>
<proteinExistence type="predicted"/>
<dbReference type="Proteomes" id="UP001597118">
    <property type="component" value="Unassembled WGS sequence"/>
</dbReference>
<sequence length="142" mass="16246">MAMLTDKDQEKIKKSIEWAEKATSGEIRVCIEKKCEDNPYERAIQCFYDLSMEQTRLKNGVLIYLAINSNKLAIIGDKGINEVVPANFWDTVKELMIAHFKKNDIAEGISLGIIEAGKQLKRFFPYQDNDINELPDDIVFLS</sequence>
<comment type="caution">
    <text evidence="2">The sequence shown here is derived from an EMBL/GenBank/DDBJ whole genome shotgun (WGS) entry which is preliminary data.</text>
</comment>
<reference evidence="3" key="1">
    <citation type="journal article" date="2019" name="Int. J. Syst. Evol. Microbiol.">
        <title>The Global Catalogue of Microorganisms (GCM) 10K type strain sequencing project: providing services to taxonomists for standard genome sequencing and annotation.</title>
        <authorList>
            <consortium name="The Broad Institute Genomics Platform"/>
            <consortium name="The Broad Institute Genome Sequencing Center for Infectious Disease"/>
            <person name="Wu L."/>
            <person name="Ma J."/>
        </authorList>
    </citation>
    <scope>NUCLEOTIDE SEQUENCE [LARGE SCALE GENOMIC DNA]</scope>
    <source>
        <strain evidence="3">CCUG 53762</strain>
    </source>
</reference>
<accession>A0ABW4IBX0</accession>
<protein>
    <submittedName>
        <fullName evidence="2">TPM domain-containing protein</fullName>
    </submittedName>
</protein>
<dbReference type="InterPro" id="IPR007621">
    <property type="entry name" value="TPM_dom"/>
</dbReference>
<dbReference type="PANTHER" id="PTHR30373:SF8">
    <property type="entry name" value="BLL7265 PROTEIN"/>
    <property type="match status" value="1"/>
</dbReference>
<gene>
    <name evidence="2" type="ORF">ACFSAH_06145</name>
</gene>
<evidence type="ECO:0000313" key="2">
    <source>
        <dbReference type="EMBL" id="MFD1629452.1"/>
    </source>
</evidence>
<dbReference type="PANTHER" id="PTHR30373">
    <property type="entry name" value="UPF0603 PROTEIN YGCG"/>
    <property type="match status" value="1"/>
</dbReference>
<organism evidence="2 3">
    <name type="scientific">Pseudopedobacter beijingensis</name>
    <dbReference type="NCBI Taxonomy" id="1207056"/>
    <lineage>
        <taxon>Bacteria</taxon>
        <taxon>Pseudomonadati</taxon>
        <taxon>Bacteroidota</taxon>
        <taxon>Sphingobacteriia</taxon>
        <taxon>Sphingobacteriales</taxon>
        <taxon>Sphingobacteriaceae</taxon>
        <taxon>Pseudopedobacter</taxon>
    </lineage>
</organism>
<dbReference type="Pfam" id="PF04536">
    <property type="entry name" value="TPM_phosphatase"/>
    <property type="match status" value="1"/>
</dbReference>
<dbReference type="Gene3D" id="3.10.310.50">
    <property type="match status" value="1"/>
</dbReference>
<name>A0ABW4IBX0_9SPHI</name>